<organism evidence="2 3">
    <name type="scientific">Corchorus capsularis</name>
    <name type="common">Jute</name>
    <dbReference type="NCBI Taxonomy" id="210143"/>
    <lineage>
        <taxon>Eukaryota</taxon>
        <taxon>Viridiplantae</taxon>
        <taxon>Streptophyta</taxon>
        <taxon>Embryophyta</taxon>
        <taxon>Tracheophyta</taxon>
        <taxon>Spermatophyta</taxon>
        <taxon>Magnoliopsida</taxon>
        <taxon>eudicotyledons</taxon>
        <taxon>Gunneridae</taxon>
        <taxon>Pentapetalae</taxon>
        <taxon>rosids</taxon>
        <taxon>malvids</taxon>
        <taxon>Malvales</taxon>
        <taxon>Malvaceae</taxon>
        <taxon>Grewioideae</taxon>
        <taxon>Apeibeae</taxon>
        <taxon>Corchorus</taxon>
    </lineage>
</organism>
<comment type="caution">
    <text evidence="2">The sequence shown here is derived from an EMBL/GenBank/DDBJ whole genome shotgun (WGS) entry which is preliminary data.</text>
</comment>
<accession>A0A1R3H271</accession>
<evidence type="ECO:0000313" key="2">
    <source>
        <dbReference type="EMBL" id="OMO64468.1"/>
    </source>
</evidence>
<dbReference type="AlphaFoldDB" id="A0A1R3H271"/>
<keyword evidence="3" id="KW-1185">Reference proteome</keyword>
<feature type="region of interest" description="Disordered" evidence="1">
    <location>
        <begin position="1"/>
        <end position="20"/>
    </location>
</feature>
<proteinExistence type="predicted"/>
<dbReference type="EMBL" id="AWWV01012803">
    <property type="protein sequence ID" value="OMO64468.1"/>
    <property type="molecule type" value="Genomic_DNA"/>
</dbReference>
<evidence type="ECO:0000313" key="3">
    <source>
        <dbReference type="Proteomes" id="UP000188268"/>
    </source>
</evidence>
<sequence length="20" mass="2417">MEKRMKKKKGILISKRHMSS</sequence>
<reference evidence="2 3" key="1">
    <citation type="submission" date="2013-09" db="EMBL/GenBank/DDBJ databases">
        <title>Corchorus capsularis genome sequencing.</title>
        <authorList>
            <person name="Alam M."/>
            <person name="Haque M.S."/>
            <person name="Islam M.S."/>
            <person name="Emdad E.M."/>
            <person name="Islam M.M."/>
            <person name="Ahmed B."/>
            <person name="Halim A."/>
            <person name="Hossen Q.M.M."/>
            <person name="Hossain M.Z."/>
            <person name="Ahmed R."/>
            <person name="Khan M.M."/>
            <person name="Islam R."/>
            <person name="Rashid M.M."/>
            <person name="Khan S.A."/>
            <person name="Rahman M.S."/>
            <person name="Alam M."/>
        </authorList>
    </citation>
    <scope>NUCLEOTIDE SEQUENCE [LARGE SCALE GENOMIC DNA]</scope>
    <source>
        <strain evidence="3">cv. CVL-1</strain>
        <tissue evidence="2">Whole seedling</tissue>
    </source>
</reference>
<dbReference type="Proteomes" id="UP000188268">
    <property type="component" value="Unassembled WGS sequence"/>
</dbReference>
<gene>
    <name evidence="2" type="ORF">CCACVL1_21745</name>
</gene>
<name>A0A1R3H271_COCAP</name>
<evidence type="ECO:0000256" key="1">
    <source>
        <dbReference type="SAM" id="MobiDB-lite"/>
    </source>
</evidence>
<protein>
    <submittedName>
        <fullName evidence="2">Uncharacterized protein</fullName>
    </submittedName>
</protein>